<sequence>MQPFSSLIFLCVSEQQRYLFLWELLLFGHLSFSQKAPAGLPGLSLSTPVHREGQGRAGTGSHVHPHGATRTHWLRESCIYCSFLGKREMDSPSGRVFSCLRLKKSCLT</sequence>
<proteinExistence type="predicted"/>
<comment type="caution">
    <text evidence="1">The sequence shown here is derived from an EMBL/GenBank/DDBJ whole genome shotgun (WGS) entry which is preliminary data.</text>
</comment>
<evidence type="ECO:0000313" key="2">
    <source>
        <dbReference type="Proteomes" id="UP000593571"/>
    </source>
</evidence>
<gene>
    <name evidence="1" type="ORF">HJG63_018375</name>
</gene>
<dbReference type="Proteomes" id="UP000593571">
    <property type="component" value="Unassembled WGS sequence"/>
</dbReference>
<dbReference type="AlphaFoldDB" id="A0A7J8C4C1"/>
<reference evidence="1 2" key="1">
    <citation type="journal article" date="2020" name="Nature">
        <title>Six reference-quality genomes reveal evolution of bat adaptations.</title>
        <authorList>
            <person name="Jebb D."/>
            <person name="Huang Z."/>
            <person name="Pippel M."/>
            <person name="Hughes G.M."/>
            <person name="Lavrichenko K."/>
            <person name="Devanna P."/>
            <person name="Winkler S."/>
            <person name="Jermiin L.S."/>
            <person name="Skirmuntt E.C."/>
            <person name="Katzourakis A."/>
            <person name="Burkitt-Gray L."/>
            <person name="Ray D.A."/>
            <person name="Sullivan K.A.M."/>
            <person name="Roscito J.G."/>
            <person name="Kirilenko B.M."/>
            <person name="Davalos L.M."/>
            <person name="Corthals A.P."/>
            <person name="Power M.L."/>
            <person name="Jones G."/>
            <person name="Ransome R.D."/>
            <person name="Dechmann D.K.N."/>
            <person name="Locatelli A.G."/>
            <person name="Puechmaille S.J."/>
            <person name="Fedrigo O."/>
            <person name="Jarvis E.D."/>
            <person name="Hiller M."/>
            <person name="Vernes S.C."/>
            <person name="Myers E.W."/>
            <person name="Teeling E.C."/>
        </authorList>
    </citation>
    <scope>NUCLEOTIDE SEQUENCE [LARGE SCALE GENOMIC DNA]</scope>
    <source>
        <strain evidence="1">MRouAeg1</strain>
        <tissue evidence="1">Muscle</tissue>
    </source>
</reference>
<name>A0A7J8C4C1_ROUAE</name>
<accession>A0A7J8C4C1</accession>
<evidence type="ECO:0000313" key="1">
    <source>
        <dbReference type="EMBL" id="KAF6405713.1"/>
    </source>
</evidence>
<keyword evidence="2" id="KW-1185">Reference proteome</keyword>
<organism evidence="1 2">
    <name type="scientific">Rousettus aegyptiacus</name>
    <name type="common">Egyptian fruit bat</name>
    <name type="synonym">Pteropus aegyptiacus</name>
    <dbReference type="NCBI Taxonomy" id="9407"/>
    <lineage>
        <taxon>Eukaryota</taxon>
        <taxon>Metazoa</taxon>
        <taxon>Chordata</taxon>
        <taxon>Craniata</taxon>
        <taxon>Vertebrata</taxon>
        <taxon>Euteleostomi</taxon>
        <taxon>Mammalia</taxon>
        <taxon>Eutheria</taxon>
        <taxon>Laurasiatheria</taxon>
        <taxon>Chiroptera</taxon>
        <taxon>Yinpterochiroptera</taxon>
        <taxon>Pteropodoidea</taxon>
        <taxon>Pteropodidae</taxon>
        <taxon>Rousettinae</taxon>
        <taxon>Rousettus</taxon>
    </lineage>
</organism>
<dbReference type="EMBL" id="JACASE010000015">
    <property type="protein sequence ID" value="KAF6405713.1"/>
    <property type="molecule type" value="Genomic_DNA"/>
</dbReference>
<protein>
    <submittedName>
        <fullName evidence="1">Uncharacterized protein</fullName>
    </submittedName>
</protein>